<dbReference type="OrthoDB" id="8400687at2759"/>
<reference evidence="3 4" key="1">
    <citation type="journal article" date="2018" name="Gigascience">
        <title>Genomes of trombidid mites reveal novel predicted allergens and laterally-transferred genes associated with secondary metabolism.</title>
        <authorList>
            <person name="Dong X."/>
            <person name="Chaisiri K."/>
            <person name="Xia D."/>
            <person name="Armstrong S.D."/>
            <person name="Fang Y."/>
            <person name="Donnelly M.J."/>
            <person name="Kadowaki T."/>
            <person name="McGarry J.W."/>
            <person name="Darby A.C."/>
            <person name="Makepeace B.L."/>
        </authorList>
    </citation>
    <scope>NUCLEOTIDE SEQUENCE [LARGE SCALE GENOMIC DNA]</scope>
    <source>
        <strain evidence="3">UoL-UT</strain>
    </source>
</reference>
<keyword evidence="1" id="KW-0433">Leucine-rich repeat</keyword>
<evidence type="ECO:0000256" key="1">
    <source>
        <dbReference type="ARBA" id="ARBA00022614"/>
    </source>
</evidence>
<protein>
    <submittedName>
        <fullName evidence="3">Leucine-rich repeat-containing protein let-4-like protein</fullName>
    </submittedName>
</protein>
<dbReference type="Gene3D" id="3.80.10.10">
    <property type="entry name" value="Ribonuclease Inhibitor"/>
    <property type="match status" value="3"/>
</dbReference>
<sequence length="304" mass="34470">MPIIRNDLISDLSAKHIIIHHCNLSHIEDSSFIHLRDRLESLDMSHNALSQVRQSPVLFRKHLFDRRLLRRQRQEGRIKTLKDMFVPSKPLEVLSSLVSLNLNFNNIESIHAEAFKGLVSLLRLTVYGNKIKSIDSNAFLGIGGNISRINLGANLLPSVPSQSLVNLTTLKKLQLHENKITALQKHEFKGIFVAKSLDVLSLSTNLLRELPEKAFQNLGALNSLDLEGNSISSIHQNAFEGIEDSLEWITLGDNHLLTIPSFALRNVTKLRQLDLRNNNITRITVNCLDHFGKNLKFLYLQENK</sequence>
<proteinExistence type="predicted"/>
<keyword evidence="4" id="KW-1185">Reference proteome</keyword>
<dbReference type="PANTHER" id="PTHR24369:SF211">
    <property type="entry name" value="LEUCINE-RICH REPEAT-CONTAINING PROTEIN 15-LIKE"/>
    <property type="match status" value="1"/>
</dbReference>
<dbReference type="Pfam" id="PF13855">
    <property type="entry name" value="LRR_8"/>
    <property type="match status" value="3"/>
</dbReference>
<dbReference type="Proteomes" id="UP000288716">
    <property type="component" value="Unassembled WGS sequence"/>
</dbReference>
<dbReference type="GO" id="GO:0005886">
    <property type="term" value="C:plasma membrane"/>
    <property type="evidence" value="ECO:0007669"/>
    <property type="project" value="TreeGrafter"/>
</dbReference>
<evidence type="ECO:0000313" key="3">
    <source>
        <dbReference type="EMBL" id="RWS28448.1"/>
    </source>
</evidence>
<feature type="non-terminal residue" evidence="3">
    <location>
        <position position="304"/>
    </location>
</feature>
<dbReference type="InterPro" id="IPR003591">
    <property type="entry name" value="Leu-rich_rpt_typical-subtyp"/>
</dbReference>
<evidence type="ECO:0000313" key="4">
    <source>
        <dbReference type="Proteomes" id="UP000288716"/>
    </source>
</evidence>
<accession>A0A443SLN0</accession>
<dbReference type="SUPFAM" id="SSF52058">
    <property type="entry name" value="L domain-like"/>
    <property type="match status" value="1"/>
</dbReference>
<dbReference type="InterPro" id="IPR050541">
    <property type="entry name" value="LRR_TM_domain-containing"/>
</dbReference>
<dbReference type="AlphaFoldDB" id="A0A443SLN0"/>
<gene>
    <name evidence="3" type="ORF">B4U80_07487</name>
</gene>
<dbReference type="InterPro" id="IPR032675">
    <property type="entry name" value="LRR_dom_sf"/>
</dbReference>
<evidence type="ECO:0000256" key="2">
    <source>
        <dbReference type="ARBA" id="ARBA00022737"/>
    </source>
</evidence>
<comment type="caution">
    <text evidence="3">The sequence shown here is derived from an EMBL/GenBank/DDBJ whole genome shotgun (WGS) entry which is preliminary data.</text>
</comment>
<dbReference type="PANTHER" id="PTHR24369">
    <property type="entry name" value="ANTIGEN BSP, PUTATIVE-RELATED"/>
    <property type="match status" value="1"/>
</dbReference>
<dbReference type="EMBL" id="NCKV01001375">
    <property type="protein sequence ID" value="RWS28448.1"/>
    <property type="molecule type" value="Genomic_DNA"/>
</dbReference>
<dbReference type="InterPro" id="IPR001611">
    <property type="entry name" value="Leu-rich_rpt"/>
</dbReference>
<organism evidence="3 4">
    <name type="scientific">Leptotrombidium deliense</name>
    <dbReference type="NCBI Taxonomy" id="299467"/>
    <lineage>
        <taxon>Eukaryota</taxon>
        <taxon>Metazoa</taxon>
        <taxon>Ecdysozoa</taxon>
        <taxon>Arthropoda</taxon>
        <taxon>Chelicerata</taxon>
        <taxon>Arachnida</taxon>
        <taxon>Acari</taxon>
        <taxon>Acariformes</taxon>
        <taxon>Trombidiformes</taxon>
        <taxon>Prostigmata</taxon>
        <taxon>Anystina</taxon>
        <taxon>Parasitengona</taxon>
        <taxon>Trombiculoidea</taxon>
        <taxon>Trombiculidae</taxon>
        <taxon>Leptotrombidium</taxon>
    </lineage>
</organism>
<dbReference type="PROSITE" id="PS51450">
    <property type="entry name" value="LRR"/>
    <property type="match status" value="3"/>
</dbReference>
<dbReference type="STRING" id="299467.A0A443SLN0"/>
<dbReference type="SMART" id="SM00369">
    <property type="entry name" value="LRR_TYP"/>
    <property type="match status" value="8"/>
</dbReference>
<dbReference type="VEuPathDB" id="VectorBase:LDEU003592"/>
<keyword evidence="2" id="KW-0677">Repeat</keyword>
<name>A0A443SLN0_9ACAR</name>